<dbReference type="NCBIfam" id="NF006743">
    <property type="entry name" value="PRK09270.1-2"/>
    <property type="match status" value="1"/>
</dbReference>
<proteinExistence type="predicted"/>
<dbReference type="AlphaFoldDB" id="A0A3M8A203"/>
<dbReference type="InterPro" id="IPR006083">
    <property type="entry name" value="PRK/URK"/>
</dbReference>
<gene>
    <name evidence="2" type="ORF">EDM22_17560</name>
</gene>
<dbReference type="PANTHER" id="PTHR10285">
    <property type="entry name" value="URIDINE KINASE"/>
    <property type="match status" value="1"/>
</dbReference>
<dbReference type="PRINTS" id="PR00988">
    <property type="entry name" value="URIDINKINASE"/>
</dbReference>
<keyword evidence="2" id="KW-0808">Transferase</keyword>
<dbReference type="EMBL" id="RHHB01000061">
    <property type="protein sequence ID" value="RNB44565.1"/>
    <property type="molecule type" value="Genomic_DNA"/>
</dbReference>
<accession>A0A3M8A203</accession>
<dbReference type="OrthoDB" id="3192509at2"/>
<keyword evidence="3" id="KW-1185">Reference proteome</keyword>
<dbReference type="Proteomes" id="UP000275048">
    <property type="component" value="Unassembled WGS sequence"/>
</dbReference>
<name>A0A3M8A203_9MICO</name>
<comment type="caution">
    <text evidence="2">The sequence shown here is derived from an EMBL/GenBank/DDBJ whole genome shotgun (WGS) entry which is preliminary data.</text>
</comment>
<dbReference type="GO" id="GO:0016301">
    <property type="term" value="F:kinase activity"/>
    <property type="evidence" value="ECO:0007669"/>
    <property type="project" value="UniProtKB-KW"/>
</dbReference>
<dbReference type="SUPFAM" id="SSF52540">
    <property type="entry name" value="P-loop containing nucleoside triphosphate hydrolases"/>
    <property type="match status" value="1"/>
</dbReference>
<protein>
    <submittedName>
        <fullName evidence="2">Nucleoside/nucleotide kinase family protein</fullName>
    </submittedName>
</protein>
<reference evidence="2 3" key="1">
    <citation type="submission" date="2018-10" db="EMBL/GenBank/DDBJ databases">
        <title>Isolation, diversity and antibacterial activity of antinobacteria from the wheat rhizosphere soil.</title>
        <authorList>
            <person name="Sun T."/>
        </authorList>
    </citation>
    <scope>NUCLEOTIDE SEQUENCE [LARGE SCALE GENOMIC DNA]</scope>
    <source>
        <strain evidence="2 3">SJ-23</strain>
    </source>
</reference>
<evidence type="ECO:0000259" key="1">
    <source>
        <dbReference type="Pfam" id="PF00485"/>
    </source>
</evidence>
<dbReference type="InterPro" id="IPR027417">
    <property type="entry name" value="P-loop_NTPase"/>
</dbReference>
<dbReference type="GO" id="GO:0005524">
    <property type="term" value="F:ATP binding"/>
    <property type="evidence" value="ECO:0007669"/>
    <property type="project" value="InterPro"/>
</dbReference>
<dbReference type="Pfam" id="PF00485">
    <property type="entry name" value="PRK"/>
    <property type="match status" value="1"/>
</dbReference>
<evidence type="ECO:0000313" key="2">
    <source>
        <dbReference type="EMBL" id="RNB44565.1"/>
    </source>
</evidence>
<keyword evidence="2" id="KW-0418">Kinase</keyword>
<dbReference type="Gene3D" id="3.40.50.300">
    <property type="entry name" value="P-loop containing nucleotide triphosphate hydrolases"/>
    <property type="match status" value="2"/>
</dbReference>
<feature type="domain" description="Phosphoribulokinase/uridine kinase" evidence="1">
    <location>
        <begin position="54"/>
        <end position="236"/>
    </location>
</feature>
<evidence type="ECO:0000313" key="3">
    <source>
        <dbReference type="Proteomes" id="UP000275048"/>
    </source>
</evidence>
<sequence>MPAGAVPPSLTPPPTPLGRLAARVRRLEAASAARARVARAGAARAAAQTHARVVLGITGSPGAGKTTLARALVDELPDAVHLPMDGFHLANATLDRLGLRDRKGAIETFDGWGFVALLERVRRETDHTVYAPAFERDVDEPVAGDIAIAASARFVVVEGNYLLHDAEPWRRVRELLDATWFCDADDDERLDRLVRRHTEFGRSPEAARAWANDVDGANARGIEPSRARADLVVSGVTWEVVAEQA</sequence>
<organism evidence="2 3">
    <name type="scientific">Agromyces tardus</name>
    <dbReference type="NCBI Taxonomy" id="2583849"/>
    <lineage>
        <taxon>Bacteria</taxon>
        <taxon>Bacillati</taxon>
        <taxon>Actinomycetota</taxon>
        <taxon>Actinomycetes</taxon>
        <taxon>Micrococcales</taxon>
        <taxon>Microbacteriaceae</taxon>
        <taxon>Agromyces</taxon>
    </lineage>
</organism>
<dbReference type="RefSeq" id="WP_122938382.1">
    <property type="nucleotide sequence ID" value="NZ_JBHSNT010000003.1"/>
</dbReference>